<protein>
    <submittedName>
        <fullName evidence="9">ABC transporter permease</fullName>
    </submittedName>
</protein>
<dbReference type="EMBL" id="BOQE01000001">
    <property type="protein sequence ID" value="GIM46582.1"/>
    <property type="molecule type" value="Genomic_DNA"/>
</dbReference>
<name>A0AAV4LFK6_9BACL</name>
<evidence type="ECO:0000256" key="2">
    <source>
        <dbReference type="ARBA" id="ARBA00022448"/>
    </source>
</evidence>
<dbReference type="InterPro" id="IPR035906">
    <property type="entry name" value="MetI-like_sf"/>
</dbReference>
<evidence type="ECO:0000256" key="6">
    <source>
        <dbReference type="ARBA" id="ARBA00023136"/>
    </source>
</evidence>
<evidence type="ECO:0000313" key="9">
    <source>
        <dbReference type="EMBL" id="GIM46582.1"/>
    </source>
</evidence>
<feature type="transmembrane region" description="Helical" evidence="7">
    <location>
        <begin position="92"/>
        <end position="114"/>
    </location>
</feature>
<comment type="caution">
    <text evidence="9">The sequence shown here is derived from an EMBL/GenBank/DDBJ whole genome shotgun (WGS) entry which is preliminary data.</text>
</comment>
<feature type="transmembrane region" description="Helical" evidence="7">
    <location>
        <begin position="175"/>
        <end position="201"/>
    </location>
</feature>
<evidence type="ECO:0000256" key="1">
    <source>
        <dbReference type="ARBA" id="ARBA00004651"/>
    </source>
</evidence>
<evidence type="ECO:0000259" key="8">
    <source>
        <dbReference type="PROSITE" id="PS50928"/>
    </source>
</evidence>
<dbReference type="PANTHER" id="PTHR43005:SF1">
    <property type="entry name" value="SPERMIDINE_PUTRESCINE TRANSPORT SYSTEM PERMEASE PROTEIN"/>
    <property type="match status" value="1"/>
</dbReference>
<evidence type="ECO:0000256" key="4">
    <source>
        <dbReference type="ARBA" id="ARBA00022692"/>
    </source>
</evidence>
<feature type="transmembrane region" description="Helical" evidence="7">
    <location>
        <begin position="126"/>
        <end position="147"/>
    </location>
</feature>
<feature type="transmembrane region" description="Helical" evidence="7">
    <location>
        <begin position="283"/>
        <end position="303"/>
    </location>
</feature>
<sequence length="312" mass="35620">MGTMTKIHTEPIPERIQKRKRFSGENVTGWFLVLPAILYLLVWNVYPLIYALYVSLTNLNLTRPALNKFIGLNNYLLLLKDETFRTAIGNTLYMTVLSILFELVIGYFCAKLFVRAEKIKGVNILRTIFILPIMITPLVAGLLWSYILNPTLGIINYIFKILHLPILPWLGDEKLAYYSIVAINVWQWTPFMMLLIIAGLNSIPKSLIEVAELEGAGWWKKFIHLEIPFISNIISIGVFIRVMENLKMFDVVYATTNGGPGKATEMASLLAYRQSFLYYQTGYGAAVAVLILILSTILVQLLFKSMWRRDVV</sequence>
<feature type="transmembrane region" description="Helical" evidence="7">
    <location>
        <begin position="222"/>
        <end position="243"/>
    </location>
</feature>
<keyword evidence="5 7" id="KW-1133">Transmembrane helix</keyword>
<keyword evidence="4 7" id="KW-0812">Transmembrane</keyword>
<dbReference type="InterPro" id="IPR000515">
    <property type="entry name" value="MetI-like"/>
</dbReference>
<dbReference type="SUPFAM" id="SSF161098">
    <property type="entry name" value="MetI-like"/>
    <property type="match status" value="1"/>
</dbReference>
<proteinExistence type="inferred from homology"/>
<keyword evidence="6 7" id="KW-0472">Membrane</keyword>
<dbReference type="Gene3D" id="1.10.3720.10">
    <property type="entry name" value="MetI-like"/>
    <property type="match status" value="1"/>
</dbReference>
<dbReference type="RefSeq" id="WP_282199661.1">
    <property type="nucleotide sequence ID" value="NZ_BOQE01000001.1"/>
</dbReference>
<comment type="similarity">
    <text evidence="7">Belongs to the binding-protein-dependent transport system permease family.</text>
</comment>
<dbReference type="GO" id="GO:0055085">
    <property type="term" value="P:transmembrane transport"/>
    <property type="evidence" value="ECO:0007669"/>
    <property type="project" value="InterPro"/>
</dbReference>
<feature type="transmembrane region" description="Helical" evidence="7">
    <location>
        <begin position="27"/>
        <end position="53"/>
    </location>
</feature>
<dbReference type="GO" id="GO:0005886">
    <property type="term" value="C:plasma membrane"/>
    <property type="evidence" value="ECO:0007669"/>
    <property type="project" value="UniProtKB-SubCell"/>
</dbReference>
<evidence type="ECO:0000256" key="3">
    <source>
        <dbReference type="ARBA" id="ARBA00022475"/>
    </source>
</evidence>
<accession>A0AAV4LFK6</accession>
<keyword evidence="10" id="KW-1185">Reference proteome</keyword>
<dbReference type="PROSITE" id="PS50928">
    <property type="entry name" value="ABC_TM1"/>
    <property type="match status" value="1"/>
</dbReference>
<dbReference type="Pfam" id="PF00528">
    <property type="entry name" value="BPD_transp_1"/>
    <property type="match status" value="1"/>
</dbReference>
<feature type="domain" description="ABC transmembrane type-1" evidence="8">
    <location>
        <begin position="88"/>
        <end position="302"/>
    </location>
</feature>
<evidence type="ECO:0000313" key="10">
    <source>
        <dbReference type="Proteomes" id="UP001057291"/>
    </source>
</evidence>
<dbReference type="CDD" id="cd06261">
    <property type="entry name" value="TM_PBP2"/>
    <property type="match status" value="1"/>
</dbReference>
<gene>
    <name evidence="9" type="ORF">DNHGIG_21310</name>
</gene>
<dbReference type="Proteomes" id="UP001057291">
    <property type="component" value="Unassembled WGS sequence"/>
</dbReference>
<organism evidence="9 10">
    <name type="scientific">Collibacillus ludicampi</name>
    <dbReference type="NCBI Taxonomy" id="2771369"/>
    <lineage>
        <taxon>Bacteria</taxon>
        <taxon>Bacillati</taxon>
        <taxon>Bacillota</taxon>
        <taxon>Bacilli</taxon>
        <taxon>Bacillales</taxon>
        <taxon>Alicyclobacillaceae</taxon>
        <taxon>Collibacillus</taxon>
    </lineage>
</organism>
<reference evidence="9" key="1">
    <citation type="journal article" date="2023" name="Int. J. Syst. Evol. Microbiol.">
        <title>Collibacillus ludicampi gen. nov., sp. nov., a new soil bacterium of the family Alicyclobacillaceae.</title>
        <authorList>
            <person name="Jojima T."/>
            <person name="Ioku Y."/>
            <person name="Fukuta Y."/>
            <person name="Shirasaka N."/>
            <person name="Matsumura Y."/>
            <person name="Mori M."/>
        </authorList>
    </citation>
    <scope>NUCLEOTIDE SEQUENCE</scope>
    <source>
        <strain evidence="9">TP075</strain>
    </source>
</reference>
<keyword evidence="3" id="KW-1003">Cell membrane</keyword>
<evidence type="ECO:0000256" key="5">
    <source>
        <dbReference type="ARBA" id="ARBA00022989"/>
    </source>
</evidence>
<dbReference type="AlphaFoldDB" id="A0AAV4LFK6"/>
<dbReference type="PANTHER" id="PTHR43005">
    <property type="entry name" value="BLR7065 PROTEIN"/>
    <property type="match status" value="1"/>
</dbReference>
<evidence type="ECO:0000256" key="7">
    <source>
        <dbReference type="RuleBase" id="RU363032"/>
    </source>
</evidence>
<comment type="subcellular location">
    <subcellularLocation>
        <location evidence="1 7">Cell membrane</location>
        <topology evidence="1 7">Multi-pass membrane protein</topology>
    </subcellularLocation>
</comment>
<keyword evidence="2 7" id="KW-0813">Transport</keyword>